<dbReference type="SFLD" id="SFLDS00003">
    <property type="entry name" value="Haloacid_Dehalogenase"/>
    <property type="match status" value="1"/>
</dbReference>
<dbReference type="Gene3D" id="3.30.1240.10">
    <property type="match status" value="1"/>
</dbReference>
<organism evidence="1 2">
    <name type="scientific">Clostridium estertheticum subsp. estertheticum</name>
    <dbReference type="NCBI Taxonomy" id="1552"/>
    <lineage>
        <taxon>Bacteria</taxon>
        <taxon>Bacillati</taxon>
        <taxon>Bacillota</taxon>
        <taxon>Clostridia</taxon>
        <taxon>Eubacteriales</taxon>
        <taxon>Clostridiaceae</taxon>
        <taxon>Clostridium</taxon>
    </lineage>
</organism>
<name>A0A1J0GLK3_9CLOT</name>
<gene>
    <name evidence="1" type="ORF">A7L45_20045</name>
</gene>
<dbReference type="SUPFAM" id="SSF56784">
    <property type="entry name" value="HAD-like"/>
    <property type="match status" value="1"/>
</dbReference>
<protein>
    <submittedName>
        <fullName evidence="1">HAD family hydrolase</fullName>
    </submittedName>
</protein>
<dbReference type="PROSITE" id="PS01228">
    <property type="entry name" value="COF_1"/>
    <property type="match status" value="1"/>
</dbReference>
<dbReference type="OrthoDB" id="9781413at2"/>
<dbReference type="InterPro" id="IPR023214">
    <property type="entry name" value="HAD_sf"/>
</dbReference>
<keyword evidence="2" id="KW-1185">Reference proteome</keyword>
<accession>A0A1J0GLK3</accession>
<proteinExistence type="predicted"/>
<evidence type="ECO:0000313" key="2">
    <source>
        <dbReference type="Proteomes" id="UP000182569"/>
    </source>
</evidence>
<sequence>MYKLIAIDMDGTLLNSEKKISPANFNAIQQAKDIGVKVVLASGRPLIGFKRYLEELNLVSEDNYAVAFNGALVQNCEGNEIISKTTLTLEDYKYIYSLSKKLNVNIHALTEDSVISPKDTTFTRHEAEMNHIPNDIIAVDDVPASTTIVKVMFVDKPEVIEEVMGKIPEEVSDKYTVVRSAAFYLEFLPKSVNKGAGVAALAEKLNIKQEEVICIGDAGNDIHMIKYAGLGVAMGNAYPEVKRVANFITKTNDQDGVAFIINKFILNPPEEFAV</sequence>
<evidence type="ECO:0000313" key="1">
    <source>
        <dbReference type="EMBL" id="APC42185.1"/>
    </source>
</evidence>
<dbReference type="PANTHER" id="PTHR10000">
    <property type="entry name" value="PHOSPHOSERINE PHOSPHATASE"/>
    <property type="match status" value="1"/>
</dbReference>
<reference evidence="2" key="1">
    <citation type="journal article" date="2016" name="Front. Microbiol.">
        <title>Complete Genome Sequence of Clostridium estertheticum DSM 8809, a Microbe Identified in Spoiled Vacuum Packed Beef.</title>
        <authorList>
            <person name="Yu Z."/>
            <person name="Gunn L."/>
            <person name="Brennan E."/>
            <person name="Reid R."/>
            <person name="Wall P.G."/>
            <person name="Gaora O.P."/>
            <person name="Hurley D."/>
            <person name="Bolton D."/>
            <person name="Fanning S."/>
        </authorList>
    </citation>
    <scope>NUCLEOTIDE SEQUENCE [LARGE SCALE GENOMIC DNA]</scope>
    <source>
        <strain evidence="2">DSM 8809</strain>
    </source>
</reference>
<dbReference type="EMBL" id="CP015756">
    <property type="protein sequence ID" value="APC42185.1"/>
    <property type="molecule type" value="Genomic_DNA"/>
</dbReference>
<dbReference type="AlphaFoldDB" id="A0A1J0GLK3"/>
<dbReference type="NCBIfam" id="TIGR00099">
    <property type="entry name" value="Cof-subfamily"/>
    <property type="match status" value="1"/>
</dbReference>
<dbReference type="GO" id="GO:0000287">
    <property type="term" value="F:magnesium ion binding"/>
    <property type="evidence" value="ECO:0007669"/>
    <property type="project" value="TreeGrafter"/>
</dbReference>
<dbReference type="Pfam" id="PF08282">
    <property type="entry name" value="Hydrolase_3"/>
    <property type="match status" value="1"/>
</dbReference>
<dbReference type="KEGG" id="ceu:A7L45_20045"/>
<dbReference type="NCBIfam" id="TIGR01484">
    <property type="entry name" value="HAD-SF-IIB"/>
    <property type="match status" value="1"/>
</dbReference>
<dbReference type="NCBIfam" id="NF007806">
    <property type="entry name" value="PRK10513.1"/>
    <property type="match status" value="1"/>
</dbReference>
<dbReference type="SFLD" id="SFLDG01144">
    <property type="entry name" value="C2.B.4:_PGP_Like"/>
    <property type="match status" value="1"/>
</dbReference>
<dbReference type="GO" id="GO:0005829">
    <property type="term" value="C:cytosol"/>
    <property type="evidence" value="ECO:0007669"/>
    <property type="project" value="TreeGrafter"/>
</dbReference>
<dbReference type="GO" id="GO:0016791">
    <property type="term" value="F:phosphatase activity"/>
    <property type="evidence" value="ECO:0007669"/>
    <property type="project" value="TreeGrafter"/>
</dbReference>
<dbReference type="RefSeq" id="WP_071614476.1">
    <property type="nucleotide sequence ID" value="NZ_CP015756.1"/>
</dbReference>
<dbReference type="CDD" id="cd07516">
    <property type="entry name" value="HAD_Pase"/>
    <property type="match status" value="1"/>
</dbReference>
<dbReference type="InterPro" id="IPR000150">
    <property type="entry name" value="Cof"/>
</dbReference>
<dbReference type="Proteomes" id="UP000182569">
    <property type="component" value="Chromosome"/>
</dbReference>
<dbReference type="PROSITE" id="PS01229">
    <property type="entry name" value="COF_2"/>
    <property type="match status" value="1"/>
</dbReference>
<dbReference type="InterPro" id="IPR036412">
    <property type="entry name" value="HAD-like_sf"/>
</dbReference>
<keyword evidence="1" id="KW-0378">Hydrolase</keyword>
<dbReference type="Gene3D" id="3.40.50.1000">
    <property type="entry name" value="HAD superfamily/HAD-like"/>
    <property type="match status" value="1"/>
</dbReference>
<dbReference type="SFLD" id="SFLDG01140">
    <property type="entry name" value="C2.B:_Phosphomannomutase_and_P"/>
    <property type="match status" value="1"/>
</dbReference>
<dbReference type="InterPro" id="IPR006379">
    <property type="entry name" value="HAD-SF_hydro_IIB"/>
</dbReference>
<dbReference type="PANTHER" id="PTHR10000:SF8">
    <property type="entry name" value="HAD SUPERFAMILY HYDROLASE-LIKE, TYPE 3"/>
    <property type="match status" value="1"/>
</dbReference>